<organism evidence="3 4">
    <name type="scientific">Aquimarina algiphila</name>
    <dbReference type="NCBI Taxonomy" id="2047982"/>
    <lineage>
        <taxon>Bacteria</taxon>
        <taxon>Pseudomonadati</taxon>
        <taxon>Bacteroidota</taxon>
        <taxon>Flavobacteriia</taxon>
        <taxon>Flavobacteriales</taxon>
        <taxon>Flavobacteriaceae</taxon>
        <taxon>Aquimarina</taxon>
    </lineage>
</organism>
<dbReference type="OrthoDB" id="9804774at2"/>
<evidence type="ECO:0000256" key="2">
    <source>
        <dbReference type="RuleBase" id="RU000363"/>
    </source>
</evidence>
<dbReference type="SUPFAM" id="SSF51735">
    <property type="entry name" value="NAD(P)-binding Rossmann-fold domains"/>
    <property type="match status" value="1"/>
</dbReference>
<evidence type="ECO:0000256" key="1">
    <source>
        <dbReference type="ARBA" id="ARBA00006484"/>
    </source>
</evidence>
<evidence type="ECO:0000313" key="3">
    <source>
        <dbReference type="EMBL" id="TSE11422.1"/>
    </source>
</evidence>
<dbReference type="InterPro" id="IPR050259">
    <property type="entry name" value="SDR"/>
</dbReference>
<dbReference type="EMBL" id="VLNR01000001">
    <property type="protein sequence ID" value="TSE11422.1"/>
    <property type="molecule type" value="Genomic_DNA"/>
</dbReference>
<proteinExistence type="inferred from homology"/>
<dbReference type="PRINTS" id="PR00081">
    <property type="entry name" value="GDHRDH"/>
</dbReference>
<dbReference type="PANTHER" id="PTHR42879:SF2">
    <property type="entry name" value="3-OXOACYL-[ACYL-CARRIER-PROTEIN] REDUCTASE FABG"/>
    <property type="match status" value="1"/>
</dbReference>
<name>A0A554VRZ0_9FLAO</name>
<dbReference type="Gene3D" id="3.40.50.720">
    <property type="entry name" value="NAD(P)-binding Rossmann-like Domain"/>
    <property type="match status" value="1"/>
</dbReference>
<comment type="caution">
    <text evidence="3">The sequence shown here is derived from an EMBL/GenBank/DDBJ whole genome shotgun (WGS) entry which is preliminary data.</text>
</comment>
<dbReference type="AlphaFoldDB" id="A0A554VRZ0"/>
<dbReference type="PANTHER" id="PTHR42879">
    <property type="entry name" value="3-OXOACYL-(ACYL-CARRIER-PROTEIN) REDUCTASE"/>
    <property type="match status" value="1"/>
</dbReference>
<accession>A0A554VRZ0</accession>
<dbReference type="Pfam" id="PF00106">
    <property type="entry name" value="adh_short"/>
    <property type="match status" value="1"/>
</dbReference>
<comment type="similarity">
    <text evidence="1 2">Belongs to the short-chain dehydrogenases/reductases (SDR) family.</text>
</comment>
<dbReference type="Proteomes" id="UP000318833">
    <property type="component" value="Unassembled WGS sequence"/>
</dbReference>
<evidence type="ECO:0000313" key="4">
    <source>
        <dbReference type="Proteomes" id="UP000318833"/>
    </source>
</evidence>
<dbReference type="InterPro" id="IPR002347">
    <property type="entry name" value="SDR_fam"/>
</dbReference>
<protein>
    <submittedName>
        <fullName evidence="3">SDR family oxidoreductase</fullName>
    </submittedName>
</protein>
<keyword evidence="4" id="KW-1185">Reference proteome</keyword>
<gene>
    <name evidence="3" type="ORF">FOF46_00110</name>
</gene>
<sequence length="256" mass="28058">MIMIDIDLKGKTILVTGASNGIGKEGAEFLMKMGARVAVHFNTNKKAAETLVSLYPHTGSKTFGADISIEEDIYKLFDDVCHEFGKIDVIILNAAVFLPHSIQKNAKDWFSVWKKTMDVNLNSVGLLTKLGIDHFIKNGEGRFIYIASRAVFRGETEEYLAYAASKGGMVSLARSIARSFGKQNIKSFIIAPGFTRTQMAENFIANHGEQKVLNEIALNELTKPKDLTPLIGLMCSGLMDHATGATIDMNAGSHIR</sequence>
<dbReference type="CDD" id="cd05233">
    <property type="entry name" value="SDR_c"/>
    <property type="match status" value="1"/>
</dbReference>
<reference evidence="3 4" key="1">
    <citation type="submission" date="2019-07" db="EMBL/GenBank/DDBJ databases">
        <title>The draft genome sequence of Aquimarina algiphila M91.</title>
        <authorList>
            <person name="Meng X."/>
        </authorList>
    </citation>
    <scope>NUCLEOTIDE SEQUENCE [LARGE SCALE GENOMIC DNA]</scope>
    <source>
        <strain evidence="3 4">M91</strain>
    </source>
</reference>
<dbReference type="InterPro" id="IPR036291">
    <property type="entry name" value="NAD(P)-bd_dom_sf"/>
</dbReference>
<dbReference type="PRINTS" id="PR00080">
    <property type="entry name" value="SDRFAMILY"/>
</dbReference>